<evidence type="ECO:0000256" key="2">
    <source>
        <dbReference type="ARBA" id="ARBA00022679"/>
    </source>
</evidence>
<dbReference type="HOGENOM" id="CLU_089696_3_2_1"/>
<keyword evidence="1" id="KW-0444">Lipid biosynthesis</keyword>
<protein>
    <recommendedName>
        <fullName evidence="8">4'-phosphopantetheinyl transferase domain-containing protein</fullName>
    </recommendedName>
</protein>
<keyword evidence="3" id="KW-0479">Metal-binding</keyword>
<dbReference type="NCBIfam" id="TIGR00556">
    <property type="entry name" value="pantethn_trn"/>
    <property type="match status" value="1"/>
</dbReference>
<dbReference type="STRING" id="1095629.A0A0C9Y923"/>
<dbReference type="InterPro" id="IPR002582">
    <property type="entry name" value="ACPS"/>
</dbReference>
<reference evidence="9 10" key="1">
    <citation type="submission" date="2014-04" db="EMBL/GenBank/DDBJ databases">
        <authorList>
            <consortium name="DOE Joint Genome Institute"/>
            <person name="Kuo A."/>
            <person name="Kohler A."/>
            <person name="Nagy L.G."/>
            <person name="Floudas D."/>
            <person name="Copeland A."/>
            <person name="Barry K.W."/>
            <person name="Cichocki N."/>
            <person name="Veneault-Fourrey C."/>
            <person name="LaButti K."/>
            <person name="Lindquist E.A."/>
            <person name="Lipzen A."/>
            <person name="Lundell T."/>
            <person name="Morin E."/>
            <person name="Murat C."/>
            <person name="Sun H."/>
            <person name="Tunlid A."/>
            <person name="Henrissat B."/>
            <person name="Grigoriev I.V."/>
            <person name="Hibbett D.S."/>
            <person name="Martin F."/>
            <person name="Nordberg H.P."/>
            <person name="Cantor M.N."/>
            <person name="Hua S.X."/>
        </authorList>
    </citation>
    <scope>NUCLEOTIDE SEQUENCE [LARGE SCALE GENOMIC DNA]</scope>
    <source>
        <strain evidence="9 10">LaAM-08-1</strain>
    </source>
</reference>
<dbReference type="InterPro" id="IPR004568">
    <property type="entry name" value="Ppantetheine-prot_Trfase_dom"/>
</dbReference>
<reference evidence="10" key="2">
    <citation type="submission" date="2015-01" db="EMBL/GenBank/DDBJ databases">
        <title>Evolutionary Origins and Diversification of the Mycorrhizal Mutualists.</title>
        <authorList>
            <consortium name="DOE Joint Genome Institute"/>
            <consortium name="Mycorrhizal Genomics Consortium"/>
            <person name="Kohler A."/>
            <person name="Kuo A."/>
            <person name="Nagy L.G."/>
            <person name="Floudas D."/>
            <person name="Copeland A."/>
            <person name="Barry K.W."/>
            <person name="Cichocki N."/>
            <person name="Veneault-Fourrey C."/>
            <person name="LaButti K."/>
            <person name="Lindquist E.A."/>
            <person name="Lipzen A."/>
            <person name="Lundell T."/>
            <person name="Morin E."/>
            <person name="Murat C."/>
            <person name="Riley R."/>
            <person name="Ohm R."/>
            <person name="Sun H."/>
            <person name="Tunlid A."/>
            <person name="Henrissat B."/>
            <person name="Grigoriev I.V."/>
            <person name="Hibbett D.S."/>
            <person name="Martin F."/>
        </authorList>
    </citation>
    <scope>NUCLEOTIDE SEQUENCE [LARGE SCALE GENOMIC DNA]</scope>
    <source>
        <strain evidence="10">LaAM-08-1</strain>
    </source>
</reference>
<evidence type="ECO:0000256" key="3">
    <source>
        <dbReference type="ARBA" id="ARBA00022723"/>
    </source>
</evidence>
<evidence type="ECO:0000256" key="4">
    <source>
        <dbReference type="ARBA" id="ARBA00022832"/>
    </source>
</evidence>
<accession>A0A0C9Y923</accession>
<dbReference type="InterPro" id="IPR037143">
    <property type="entry name" value="4-PPantetheinyl_Trfase_dom_sf"/>
</dbReference>
<dbReference type="GO" id="GO:0000287">
    <property type="term" value="F:magnesium ion binding"/>
    <property type="evidence" value="ECO:0007669"/>
    <property type="project" value="InterPro"/>
</dbReference>
<proteinExistence type="inferred from homology"/>
<dbReference type="HAMAP" id="MF_00101">
    <property type="entry name" value="AcpS"/>
    <property type="match status" value="1"/>
</dbReference>
<evidence type="ECO:0000256" key="6">
    <source>
        <dbReference type="ARBA" id="ARBA00023098"/>
    </source>
</evidence>
<feature type="domain" description="4'-phosphopantetheinyl transferase" evidence="8">
    <location>
        <begin position="5"/>
        <end position="78"/>
    </location>
</feature>
<keyword evidence="6" id="KW-0443">Lipid metabolism</keyword>
<dbReference type="Gene3D" id="3.90.470.20">
    <property type="entry name" value="4'-phosphopantetheinyl transferase domain"/>
    <property type="match status" value="1"/>
</dbReference>
<dbReference type="EMBL" id="KN838551">
    <property type="protein sequence ID" value="KIK06762.1"/>
    <property type="molecule type" value="Genomic_DNA"/>
</dbReference>
<keyword evidence="5" id="KW-0460">Magnesium</keyword>
<dbReference type="SUPFAM" id="SSF56214">
    <property type="entry name" value="4'-phosphopantetheinyl transferase"/>
    <property type="match status" value="1"/>
</dbReference>
<evidence type="ECO:0000256" key="7">
    <source>
        <dbReference type="ARBA" id="ARBA00023160"/>
    </source>
</evidence>
<organism evidence="9 10">
    <name type="scientific">Laccaria amethystina LaAM-08-1</name>
    <dbReference type="NCBI Taxonomy" id="1095629"/>
    <lineage>
        <taxon>Eukaryota</taxon>
        <taxon>Fungi</taxon>
        <taxon>Dikarya</taxon>
        <taxon>Basidiomycota</taxon>
        <taxon>Agaricomycotina</taxon>
        <taxon>Agaricomycetes</taxon>
        <taxon>Agaricomycetidae</taxon>
        <taxon>Agaricales</taxon>
        <taxon>Agaricineae</taxon>
        <taxon>Hydnangiaceae</taxon>
        <taxon>Laccaria</taxon>
    </lineage>
</organism>
<name>A0A0C9Y923_9AGAR</name>
<keyword evidence="10" id="KW-1185">Reference proteome</keyword>
<keyword evidence="2" id="KW-0808">Transferase</keyword>
<evidence type="ECO:0000259" key="8">
    <source>
        <dbReference type="Pfam" id="PF01648"/>
    </source>
</evidence>
<dbReference type="Proteomes" id="UP000054477">
    <property type="component" value="Unassembled WGS sequence"/>
</dbReference>
<dbReference type="AlphaFoldDB" id="A0A0C9Y923"/>
<dbReference type="GO" id="GO:0008897">
    <property type="term" value="F:holo-[acyl-carrier-protein] synthase activity"/>
    <property type="evidence" value="ECO:0007669"/>
    <property type="project" value="InterPro"/>
</dbReference>
<dbReference type="InterPro" id="IPR008278">
    <property type="entry name" value="4-PPantetheinyl_Trfase_dom"/>
</dbReference>
<sequence length="132" mass="14775">MAILGIGVDLVNIPRITALLSRRDSQRFASRILSPDELALWQSIPLNRRVQFLAVRWGVKEAAYKAMFPVVRPTWKDLTYHGAKVADDGQWLKPSLTYRPPASSIPVIGRIHVSVSHDADYVYASVLVDGYS</sequence>
<evidence type="ECO:0000256" key="1">
    <source>
        <dbReference type="ARBA" id="ARBA00022516"/>
    </source>
</evidence>
<keyword evidence="4" id="KW-0276">Fatty acid metabolism</keyword>
<dbReference type="GO" id="GO:0006633">
    <property type="term" value="P:fatty acid biosynthetic process"/>
    <property type="evidence" value="ECO:0007669"/>
    <property type="project" value="UniProtKB-KW"/>
</dbReference>
<evidence type="ECO:0000313" key="10">
    <source>
        <dbReference type="Proteomes" id="UP000054477"/>
    </source>
</evidence>
<keyword evidence="7" id="KW-0275">Fatty acid biosynthesis</keyword>
<dbReference type="Pfam" id="PF01648">
    <property type="entry name" value="ACPS"/>
    <property type="match status" value="1"/>
</dbReference>
<gene>
    <name evidence="9" type="ORF">K443DRAFT_88550</name>
</gene>
<evidence type="ECO:0000313" key="9">
    <source>
        <dbReference type="EMBL" id="KIK06762.1"/>
    </source>
</evidence>
<dbReference type="OrthoDB" id="15433at2759"/>
<dbReference type="NCBIfam" id="TIGR00516">
    <property type="entry name" value="acpS"/>
    <property type="match status" value="1"/>
</dbReference>
<evidence type="ECO:0000256" key="5">
    <source>
        <dbReference type="ARBA" id="ARBA00022842"/>
    </source>
</evidence>